<keyword evidence="8" id="KW-1185">Reference proteome</keyword>
<dbReference type="InterPro" id="IPR058240">
    <property type="entry name" value="rSAM_sf"/>
</dbReference>
<accession>A0ABS7KTZ4</accession>
<name>A0ABS7KTZ4_CLOSR</name>
<dbReference type="PANTHER" id="PTHR43409:SF4">
    <property type="entry name" value="RADICAL SAM SUPERFAMILY PROTEIN"/>
    <property type="match status" value="1"/>
</dbReference>
<evidence type="ECO:0000256" key="4">
    <source>
        <dbReference type="ARBA" id="ARBA00023004"/>
    </source>
</evidence>
<keyword evidence="4" id="KW-0408">Iron</keyword>
<organism evidence="7 8">
    <name type="scientific">Clostridium sardiniense</name>
    <name type="common">Clostridium absonum</name>
    <dbReference type="NCBI Taxonomy" id="29369"/>
    <lineage>
        <taxon>Bacteria</taxon>
        <taxon>Bacillati</taxon>
        <taxon>Bacillota</taxon>
        <taxon>Clostridia</taxon>
        <taxon>Eubacteriales</taxon>
        <taxon>Clostridiaceae</taxon>
        <taxon>Clostridium</taxon>
    </lineage>
</organism>
<dbReference type="InterPro" id="IPR007197">
    <property type="entry name" value="rSAM"/>
</dbReference>
<evidence type="ECO:0000259" key="6">
    <source>
        <dbReference type="PROSITE" id="PS51918"/>
    </source>
</evidence>
<comment type="caution">
    <text evidence="7">The sequence shown here is derived from an EMBL/GenBank/DDBJ whole genome shotgun (WGS) entry which is preliminary data.</text>
</comment>
<dbReference type="Proteomes" id="UP001299068">
    <property type="component" value="Unassembled WGS sequence"/>
</dbReference>
<dbReference type="InterPro" id="IPR023404">
    <property type="entry name" value="rSAM_horseshoe"/>
</dbReference>
<dbReference type="Pfam" id="PF04055">
    <property type="entry name" value="Radical_SAM"/>
    <property type="match status" value="1"/>
</dbReference>
<evidence type="ECO:0000256" key="3">
    <source>
        <dbReference type="ARBA" id="ARBA00022723"/>
    </source>
</evidence>
<dbReference type="SFLD" id="SFLDS00029">
    <property type="entry name" value="Radical_SAM"/>
    <property type="match status" value="1"/>
</dbReference>
<evidence type="ECO:0000256" key="5">
    <source>
        <dbReference type="ARBA" id="ARBA00023014"/>
    </source>
</evidence>
<dbReference type="CDD" id="cd01335">
    <property type="entry name" value="Radical_SAM"/>
    <property type="match status" value="1"/>
</dbReference>
<dbReference type="Gene3D" id="3.80.30.20">
    <property type="entry name" value="tm_1862 like domain"/>
    <property type="match status" value="1"/>
</dbReference>
<dbReference type="EMBL" id="JAIKTU010000002">
    <property type="protein sequence ID" value="MBY0754235.1"/>
    <property type="molecule type" value="Genomic_DNA"/>
</dbReference>
<evidence type="ECO:0000313" key="7">
    <source>
        <dbReference type="EMBL" id="MBY0754235.1"/>
    </source>
</evidence>
<keyword evidence="5" id="KW-0411">Iron-sulfur</keyword>
<dbReference type="InterPro" id="IPR006638">
    <property type="entry name" value="Elp3/MiaA/NifB-like_rSAM"/>
</dbReference>
<dbReference type="SUPFAM" id="SSF102114">
    <property type="entry name" value="Radical SAM enzymes"/>
    <property type="match status" value="1"/>
</dbReference>
<proteinExistence type="predicted"/>
<comment type="cofactor">
    <cofactor evidence="1">
        <name>[4Fe-4S] cluster</name>
        <dbReference type="ChEBI" id="CHEBI:49883"/>
    </cofactor>
</comment>
<dbReference type="SMART" id="SM00729">
    <property type="entry name" value="Elp3"/>
    <property type="match status" value="1"/>
</dbReference>
<gene>
    <name evidence="7" type="ORF">K5V21_02085</name>
</gene>
<feature type="domain" description="Radical SAM core" evidence="6">
    <location>
        <begin position="8"/>
        <end position="238"/>
    </location>
</feature>
<sequence>MYDMPLYRPPSEAYSLIIQVTLGCSHNKCNFCSMYKTKIFSIKELDIIKKEINEFRRMYNNVERIFLADGDALIIPMEKLRKILKYINKVFPECNRITMYASPKSIKNKTLNELMELNDLGLKMVYMGIESGSEVVLEKINKGATRDELIDSCEKIKESGIFLSATVIAGIGGKKYSHIHAKDTGSLISKISPNYLGVLSLMVEENTNLYNDIKEGRFKLLNNIEILKEIKELIININTEEKIIFRSNHASNYVSLKGTLMEDKDRLIYDIEWCIKNHKLVKEEDRRL</sequence>
<dbReference type="SFLD" id="SFLDG01082">
    <property type="entry name" value="B12-binding_domain_containing"/>
    <property type="match status" value="1"/>
</dbReference>
<dbReference type="SFLD" id="SFLDG01095">
    <property type="entry name" value="Uncharacterised_Radical_SAM_Su"/>
    <property type="match status" value="1"/>
</dbReference>
<dbReference type="InterPro" id="IPR051198">
    <property type="entry name" value="BchE-like"/>
</dbReference>
<protein>
    <submittedName>
        <fullName evidence="7">Radical SAM protein</fullName>
    </submittedName>
</protein>
<dbReference type="PROSITE" id="PS51918">
    <property type="entry name" value="RADICAL_SAM"/>
    <property type="match status" value="1"/>
</dbReference>
<keyword evidence="2" id="KW-0949">S-adenosyl-L-methionine</keyword>
<evidence type="ECO:0000256" key="2">
    <source>
        <dbReference type="ARBA" id="ARBA00022691"/>
    </source>
</evidence>
<dbReference type="RefSeq" id="WP_221858745.1">
    <property type="nucleotide sequence ID" value="NZ_JAIKTU010000002.1"/>
</dbReference>
<keyword evidence="3" id="KW-0479">Metal-binding</keyword>
<dbReference type="PANTHER" id="PTHR43409">
    <property type="entry name" value="ANAEROBIC MAGNESIUM-PROTOPORPHYRIN IX MONOMETHYL ESTER CYCLASE-RELATED"/>
    <property type="match status" value="1"/>
</dbReference>
<evidence type="ECO:0000256" key="1">
    <source>
        <dbReference type="ARBA" id="ARBA00001966"/>
    </source>
</evidence>
<evidence type="ECO:0000313" key="8">
    <source>
        <dbReference type="Proteomes" id="UP001299068"/>
    </source>
</evidence>
<reference evidence="7 8" key="1">
    <citation type="journal article" date="2021" name="Cell Host Microbe">
        <title>in vivo commensal control of Clostridioides difficile virulence.</title>
        <authorList>
            <person name="Girinathan B.P."/>
            <person name="Dibenedetto N."/>
            <person name="Worley J.N."/>
            <person name="Peltier J."/>
            <person name="Arrieta-Ortiz M.L."/>
            <person name="Rupa Christinal Immanuel S."/>
            <person name="Lavin R."/>
            <person name="Delaney M.L."/>
            <person name="Cummins C."/>
            <person name="Hoffmann M."/>
            <person name="Luo Y."/>
            <person name="Gonzalez-Escalona N."/>
            <person name="Allard M."/>
            <person name="Onderdonk A.B."/>
            <person name="Gerber G.K."/>
            <person name="Sonenshein A.L."/>
            <person name="Baliga N."/>
            <person name="Dupuy B."/>
            <person name="Bry L."/>
        </authorList>
    </citation>
    <scope>NUCLEOTIDE SEQUENCE [LARGE SCALE GENOMIC DNA]</scope>
    <source>
        <strain evidence="7 8">DSM 599</strain>
    </source>
</reference>